<name>A0A7G6SL48_9HYPH</name>
<sequence length="144" mass="15952">MTSERRGGPEFYSAALVDVAAWILGSSPRMTNVRSAWHQSFQRPSPQKQNGPPFSGPFVFDIAPISWPEQEPVLAQEPVPVPVPVRAQVPERVLGQVPERAQVRLASSVLPARAPGPVCWPLAARRVPDVRRFCRKRNTRQSPG</sequence>
<evidence type="ECO:0000313" key="2">
    <source>
        <dbReference type="EMBL" id="QND55230.1"/>
    </source>
</evidence>
<dbReference type="EMBL" id="CP050296">
    <property type="protein sequence ID" value="QND55230.1"/>
    <property type="molecule type" value="Genomic_DNA"/>
</dbReference>
<dbReference type="Proteomes" id="UP000515465">
    <property type="component" value="Chromosome"/>
</dbReference>
<gene>
    <name evidence="2" type="ORF">HB778_13450</name>
</gene>
<feature type="region of interest" description="Disordered" evidence="1">
    <location>
        <begin position="35"/>
        <end position="54"/>
    </location>
</feature>
<organism evidence="2 3">
    <name type="scientific">Mesorhizobium huakuii</name>
    <dbReference type="NCBI Taxonomy" id="28104"/>
    <lineage>
        <taxon>Bacteria</taxon>
        <taxon>Pseudomonadati</taxon>
        <taxon>Pseudomonadota</taxon>
        <taxon>Alphaproteobacteria</taxon>
        <taxon>Hyphomicrobiales</taxon>
        <taxon>Phyllobacteriaceae</taxon>
        <taxon>Mesorhizobium</taxon>
    </lineage>
</organism>
<dbReference type="RefSeq" id="WP_183464324.1">
    <property type="nucleotide sequence ID" value="NZ_CP050296.1"/>
</dbReference>
<accession>A0A7G6SL48</accession>
<evidence type="ECO:0000256" key="1">
    <source>
        <dbReference type="SAM" id="MobiDB-lite"/>
    </source>
</evidence>
<evidence type="ECO:0000313" key="3">
    <source>
        <dbReference type="Proteomes" id="UP000515465"/>
    </source>
</evidence>
<dbReference type="AlphaFoldDB" id="A0A7G6SL48"/>
<protein>
    <submittedName>
        <fullName evidence="2">Uncharacterized protein</fullName>
    </submittedName>
</protein>
<reference evidence="3" key="1">
    <citation type="journal article" date="2020" name="Mol. Plant Microbe">
        <title>Rhizobial microsymbionts of the narrowly endemic Oxytropis species growing in Kamchatka are characterized by significant genetic diversity and possess a set of genes that are associated with T3SS and T6SS secretion systems and can affect the development of symbiosis.</title>
        <authorList>
            <person name="Safronova V."/>
            <person name="Guro P."/>
            <person name="Sazanova A."/>
            <person name="Kuznetsova I."/>
            <person name="Belimov A."/>
            <person name="Yakubov V."/>
            <person name="Chirak E."/>
            <person name="Afonin A."/>
            <person name="Gogolev Y."/>
            <person name="Andronov E."/>
            <person name="Tikhonovich I."/>
        </authorList>
    </citation>
    <scope>NUCLEOTIDE SEQUENCE [LARGE SCALE GENOMIC DNA]</scope>
    <source>
        <strain evidence="3">583</strain>
    </source>
</reference>
<feature type="compositionally biased region" description="Polar residues" evidence="1">
    <location>
        <begin position="35"/>
        <end position="52"/>
    </location>
</feature>
<proteinExistence type="predicted"/>